<reference evidence="9 10" key="1">
    <citation type="submission" date="2019-09" db="EMBL/GenBank/DDBJ databases">
        <title>Actinomadura physcomitrii sp. nov., a novel actinomycete isolated from moss [Physcomitrium sphaericum (Ludw) Fuernr].</title>
        <authorList>
            <person name="Zhuang X."/>
            <person name="Liu C."/>
        </authorList>
    </citation>
    <scope>NUCLEOTIDE SEQUENCE [LARGE SCALE GENOMIC DNA]</scope>
    <source>
        <strain evidence="9 10">HMC1</strain>
    </source>
</reference>
<feature type="signal peptide" evidence="8">
    <location>
        <begin position="1"/>
        <end position="38"/>
    </location>
</feature>
<dbReference type="OrthoDB" id="3690529at2"/>
<sequence length="233" mass="23736">MRFSPRVVTRRRFTAKLVAVTCVAVGGVVITPAAPASAAPPSATLASAAAPCTDLDVVSARGTGEPGTLGWIVGDPVYSALRSRIRNRSFTSYPVNYPASVLPGSASQGNTDLVNHVTAQASSCPNQRFILVGYSQGANVVANSIGISSDGALVGGPITKTIPSSIQPRVAAILVFGNPIRAIGRRITGTYESRTLDICANGDPICGGGANILAHLSYGDNANQAASFAAGKV</sequence>
<proteinExistence type="inferred from homology"/>
<dbReference type="SUPFAM" id="SSF53474">
    <property type="entry name" value="alpha/beta-Hydrolases"/>
    <property type="match status" value="1"/>
</dbReference>
<dbReference type="EMBL" id="WBMT01000032">
    <property type="protein sequence ID" value="KAB2339969.1"/>
    <property type="molecule type" value="Genomic_DNA"/>
</dbReference>
<dbReference type="PANTHER" id="PTHR33630:SF9">
    <property type="entry name" value="CUTINASE 4"/>
    <property type="match status" value="1"/>
</dbReference>
<evidence type="ECO:0000256" key="6">
    <source>
        <dbReference type="ARBA" id="ARBA00022801"/>
    </source>
</evidence>
<evidence type="ECO:0000313" key="10">
    <source>
        <dbReference type="Proteomes" id="UP000468735"/>
    </source>
</evidence>
<dbReference type="SMART" id="SM01110">
    <property type="entry name" value="Cutinase"/>
    <property type="match status" value="1"/>
</dbReference>
<evidence type="ECO:0000256" key="5">
    <source>
        <dbReference type="ARBA" id="ARBA00022729"/>
    </source>
</evidence>
<comment type="similarity">
    <text evidence="2">Belongs to the cutinase family.</text>
</comment>
<dbReference type="Pfam" id="PF01083">
    <property type="entry name" value="Cutinase"/>
    <property type="match status" value="1"/>
</dbReference>
<name>A0A6H9YH72_9ACTN</name>
<evidence type="ECO:0000256" key="2">
    <source>
        <dbReference type="ARBA" id="ARBA00007534"/>
    </source>
</evidence>
<dbReference type="PANTHER" id="PTHR33630">
    <property type="entry name" value="CUTINASE RV1984C-RELATED-RELATED"/>
    <property type="match status" value="1"/>
</dbReference>
<dbReference type="PROSITE" id="PS51318">
    <property type="entry name" value="TAT"/>
    <property type="match status" value="1"/>
</dbReference>
<evidence type="ECO:0000256" key="8">
    <source>
        <dbReference type="SAM" id="SignalP"/>
    </source>
</evidence>
<comment type="caution">
    <text evidence="9">The sequence shown here is derived from an EMBL/GenBank/DDBJ whole genome shotgun (WGS) entry which is preliminary data.</text>
</comment>
<dbReference type="AlphaFoldDB" id="A0A6H9YH72"/>
<dbReference type="InterPro" id="IPR000675">
    <property type="entry name" value="Cutinase/axe"/>
</dbReference>
<dbReference type="PROSITE" id="PS00931">
    <property type="entry name" value="CUTINASE_2"/>
    <property type="match status" value="1"/>
</dbReference>
<dbReference type="Proteomes" id="UP000468735">
    <property type="component" value="Unassembled WGS sequence"/>
</dbReference>
<keyword evidence="10" id="KW-1185">Reference proteome</keyword>
<dbReference type="GO" id="GO:0005576">
    <property type="term" value="C:extracellular region"/>
    <property type="evidence" value="ECO:0007669"/>
    <property type="project" value="UniProtKB-SubCell"/>
</dbReference>
<dbReference type="InterPro" id="IPR006311">
    <property type="entry name" value="TAT_signal"/>
</dbReference>
<dbReference type="InterPro" id="IPR029058">
    <property type="entry name" value="AB_hydrolase_fold"/>
</dbReference>
<evidence type="ECO:0000313" key="9">
    <source>
        <dbReference type="EMBL" id="KAB2339969.1"/>
    </source>
</evidence>
<dbReference type="Gene3D" id="3.40.50.1820">
    <property type="entry name" value="alpha/beta hydrolase"/>
    <property type="match status" value="1"/>
</dbReference>
<dbReference type="RefSeq" id="WP_151570239.1">
    <property type="nucleotide sequence ID" value="NZ_WBMT01000032.1"/>
</dbReference>
<comment type="subcellular location">
    <subcellularLocation>
        <location evidence="1">Secreted</location>
    </subcellularLocation>
</comment>
<keyword evidence="7" id="KW-1015">Disulfide bond</keyword>
<evidence type="ECO:0000256" key="4">
    <source>
        <dbReference type="ARBA" id="ARBA00022525"/>
    </source>
</evidence>
<keyword evidence="4" id="KW-0964">Secreted</keyword>
<dbReference type="InterPro" id="IPR043579">
    <property type="entry name" value="CUTINASE_2"/>
</dbReference>
<dbReference type="GO" id="GO:0052689">
    <property type="term" value="F:carboxylic ester hydrolase activity"/>
    <property type="evidence" value="ECO:0007669"/>
    <property type="project" value="UniProtKB-KW"/>
</dbReference>
<keyword evidence="6" id="KW-0378">Hydrolase</keyword>
<protein>
    <submittedName>
        <fullName evidence="9">Cutinase family protein</fullName>
    </submittedName>
</protein>
<evidence type="ECO:0000256" key="7">
    <source>
        <dbReference type="ARBA" id="ARBA00023157"/>
    </source>
</evidence>
<organism evidence="9 10">
    <name type="scientific">Actinomadura rudentiformis</name>
    <dbReference type="NCBI Taxonomy" id="359158"/>
    <lineage>
        <taxon>Bacteria</taxon>
        <taxon>Bacillati</taxon>
        <taxon>Actinomycetota</taxon>
        <taxon>Actinomycetes</taxon>
        <taxon>Streptosporangiales</taxon>
        <taxon>Thermomonosporaceae</taxon>
        <taxon>Actinomadura</taxon>
    </lineage>
</organism>
<accession>A0A6H9YH72</accession>
<keyword evidence="5 8" id="KW-0732">Signal</keyword>
<keyword evidence="3" id="KW-0719">Serine esterase</keyword>
<evidence type="ECO:0000256" key="3">
    <source>
        <dbReference type="ARBA" id="ARBA00022487"/>
    </source>
</evidence>
<evidence type="ECO:0000256" key="1">
    <source>
        <dbReference type="ARBA" id="ARBA00004613"/>
    </source>
</evidence>
<gene>
    <name evidence="9" type="ORF">F8566_46305</name>
</gene>
<feature type="chain" id="PRO_5026289791" evidence="8">
    <location>
        <begin position="39"/>
        <end position="233"/>
    </location>
</feature>